<name>A0ABQ0DBY2_9EUKA</name>
<keyword evidence="3" id="KW-1185">Reference proteome</keyword>
<evidence type="ECO:0000256" key="1">
    <source>
        <dbReference type="SAM" id="Coils"/>
    </source>
</evidence>
<protein>
    <recommendedName>
        <fullName evidence="4">DNA double-strand break repair Rad50 ATPase</fullName>
    </recommendedName>
</protein>
<dbReference type="Proteomes" id="UP001628156">
    <property type="component" value="Unassembled WGS sequence"/>
</dbReference>
<gene>
    <name evidence="2" type="ORF">ENUP19_0052G0025</name>
</gene>
<evidence type="ECO:0000313" key="3">
    <source>
        <dbReference type="Proteomes" id="UP001628156"/>
    </source>
</evidence>
<feature type="coiled-coil region" evidence="1">
    <location>
        <begin position="437"/>
        <end position="464"/>
    </location>
</feature>
<comment type="caution">
    <text evidence="2">The sequence shown here is derived from an EMBL/GenBank/DDBJ whole genome shotgun (WGS) entry which is preliminary data.</text>
</comment>
<evidence type="ECO:0000313" key="2">
    <source>
        <dbReference type="EMBL" id="GAB1220371.1"/>
    </source>
</evidence>
<reference evidence="2 3" key="1">
    <citation type="journal article" date="2019" name="PLoS Negl. Trop. Dis.">
        <title>Whole genome sequencing of Entamoeba nuttalli reveals mammalian host-related molecular signatures and a novel octapeptide-repeat surface protein.</title>
        <authorList>
            <person name="Tanaka M."/>
            <person name="Makiuchi T."/>
            <person name="Komiyama T."/>
            <person name="Shiina T."/>
            <person name="Osaki K."/>
            <person name="Tachibana H."/>
        </authorList>
    </citation>
    <scope>NUCLEOTIDE SEQUENCE [LARGE SCALE GENOMIC DNA]</scope>
    <source>
        <strain evidence="2 3">P19-061405</strain>
    </source>
</reference>
<keyword evidence="1" id="KW-0175">Coiled coil</keyword>
<dbReference type="EMBL" id="BAAFRS010000052">
    <property type="protein sequence ID" value="GAB1220371.1"/>
    <property type="molecule type" value="Genomic_DNA"/>
</dbReference>
<sequence length="828" mass="97814">MVDPEILSITTSPHPQEIKISIFNYSDNDFKVSFSNKDIGLECNNEIVQNDKATIIQKQVSCPSIPNEHIILPIIVTFVSVTNKQLEFHKTFKIEIKEGEEIKEITNSTINKENKQNEKNVNICIKNEEVIVIGKETPTKIEVDNQEDIPIRIEIEEDKNQIFTFKTRKEVIKEKTKRIMKESFILFKKYSEGPFDITFKIIKESTGECIGSKKVCFESIVIYPEEEIKKESGENKKEKGKIEDFQITVMNCSKNKREYEVMIFIGNYSGEKVLVKYKEKEHIKGINIKGSFKQEMGNGEESYMIFGVITNKKEISTEIGFLFELETKKIIEEREVKCQIHKEEDKKEEIEFPKLSNTERKETQKEEIKENKKTDPTLLLKKQKKKLEKESYLKECNWYNLRKDLNKEEEIIWIITMIEHIKEYEGIDINIFNMIINENMEFRMKEIKRNERKLEEQIDQMTSFFLKQETEATIKEEEEVFAIGTTLLCGLIGQIPNIPYWIWDEHLEKNEEPIKLDELPIDQKYQKLGELCVQCWRGSIGYNEIKLKLKEYTDSIEVNEIIEGIKKKAKEYQEKEIKRREEAQIILEEFNRKNPMITINTDNKPITIIKKFEQPIQTIQKQTIPSVLQKYEKQEFPPFKEGDRIPSGSHDLKKIVEETKDFILKECHAKDIKQVRFYNRKLNKPSQPPFYQNRSNILIVFKIDTSVFGLYINDKTQINKSTFILTKDNYKILSIQNQYNTQPFVFTMIKAENKLQFFGKSHENVMELNNIFLITKKDYKMIIYEKTLNQRMTCGLHNPSEYLSLNKNPISSTKKLVDEIIYYDLIIE</sequence>
<evidence type="ECO:0008006" key="4">
    <source>
        <dbReference type="Google" id="ProtNLM"/>
    </source>
</evidence>
<organism evidence="2 3">
    <name type="scientific">Entamoeba nuttalli</name>
    <dbReference type="NCBI Taxonomy" id="412467"/>
    <lineage>
        <taxon>Eukaryota</taxon>
        <taxon>Amoebozoa</taxon>
        <taxon>Evosea</taxon>
        <taxon>Archamoebae</taxon>
        <taxon>Mastigamoebida</taxon>
        <taxon>Entamoebidae</taxon>
        <taxon>Entamoeba</taxon>
    </lineage>
</organism>
<accession>A0ABQ0DBY2</accession>
<proteinExistence type="predicted"/>